<organism evidence="2">
    <name type="scientific">viral metagenome</name>
    <dbReference type="NCBI Taxonomy" id="1070528"/>
    <lineage>
        <taxon>unclassified sequences</taxon>
        <taxon>metagenomes</taxon>
        <taxon>organismal metagenomes</taxon>
    </lineage>
</organism>
<gene>
    <name evidence="2" type="ORF">MM415A03541_0003</name>
</gene>
<dbReference type="InterPro" id="IPR019080">
    <property type="entry name" value="YqaJ_viral_recombinase"/>
</dbReference>
<dbReference type="PANTHER" id="PTHR46609">
    <property type="entry name" value="EXONUCLEASE, PHAGE-TYPE/RECB, C-TERMINAL DOMAIN-CONTAINING PROTEIN"/>
    <property type="match status" value="1"/>
</dbReference>
<dbReference type="EMBL" id="MT141825">
    <property type="protein sequence ID" value="QJA70840.1"/>
    <property type="molecule type" value="Genomic_DNA"/>
</dbReference>
<evidence type="ECO:0000313" key="2">
    <source>
        <dbReference type="EMBL" id="QJA70840.1"/>
    </source>
</evidence>
<evidence type="ECO:0000259" key="1">
    <source>
        <dbReference type="Pfam" id="PF09588"/>
    </source>
</evidence>
<dbReference type="CDD" id="cd22343">
    <property type="entry name" value="PDDEXK_lambda_exonuclease-like"/>
    <property type="match status" value="1"/>
</dbReference>
<dbReference type="GO" id="GO:0004527">
    <property type="term" value="F:exonuclease activity"/>
    <property type="evidence" value="ECO:0007669"/>
    <property type="project" value="UniProtKB-KW"/>
</dbReference>
<dbReference type="Pfam" id="PF09588">
    <property type="entry name" value="YqaJ"/>
    <property type="match status" value="1"/>
</dbReference>
<dbReference type="InterPro" id="IPR051703">
    <property type="entry name" value="NF-kappa-B_Signaling_Reg"/>
</dbReference>
<reference evidence="2" key="1">
    <citation type="submission" date="2020-03" db="EMBL/GenBank/DDBJ databases">
        <title>The deep terrestrial virosphere.</title>
        <authorList>
            <person name="Holmfeldt K."/>
            <person name="Nilsson E."/>
            <person name="Simone D."/>
            <person name="Lopez-Fernandez M."/>
            <person name="Wu X."/>
            <person name="de Brujin I."/>
            <person name="Lundin D."/>
            <person name="Andersson A."/>
            <person name="Bertilsson S."/>
            <person name="Dopson M."/>
        </authorList>
    </citation>
    <scope>NUCLEOTIDE SEQUENCE</scope>
    <source>
        <strain evidence="2">MM415A03541</strain>
    </source>
</reference>
<feature type="domain" description="YqaJ viral recombinase" evidence="1">
    <location>
        <begin position="13"/>
        <end position="152"/>
    </location>
</feature>
<keyword evidence="2" id="KW-0378">Hydrolase</keyword>
<dbReference type="InterPro" id="IPR011604">
    <property type="entry name" value="PDDEXK-like_dom_sf"/>
</dbReference>
<keyword evidence="2" id="KW-0269">Exonuclease</keyword>
<dbReference type="Gene3D" id="3.90.320.10">
    <property type="match status" value="1"/>
</dbReference>
<dbReference type="InterPro" id="IPR011335">
    <property type="entry name" value="Restrct_endonuc-II-like"/>
</dbReference>
<proteinExistence type="predicted"/>
<dbReference type="AlphaFoldDB" id="A0A6M3JLX4"/>
<keyword evidence="2" id="KW-0540">Nuclease</keyword>
<protein>
    <submittedName>
        <fullName evidence="2">Putative exonuclease</fullName>
    </submittedName>
</protein>
<dbReference type="PANTHER" id="PTHR46609:SF6">
    <property type="entry name" value="EXONUCLEASE, PHAGE-TYPE_RECB, C-TERMINAL DOMAIN-CONTAINING PROTEIN-RELATED"/>
    <property type="match status" value="1"/>
</dbReference>
<name>A0A6M3JLX4_9ZZZZ</name>
<dbReference type="SUPFAM" id="SSF52980">
    <property type="entry name" value="Restriction endonuclease-like"/>
    <property type="match status" value="1"/>
</dbReference>
<accession>A0A6M3JLX4</accession>
<sequence>MIIEDSFEQRSDEWFRAKAGVPGASSFDKIIAPSGVSSKSAKEYAYQLAGEKLLGRIEEGYVSFAMQQGIEREDEARQAYEIITGNEVRQVALVYKNESKNVACSPDGLLENKGLEIKCPLLKTHVKYMLFNDDLAKEYFVQVQGSMWVCGLSEWDLMSYYPGMPPVILTIERDDNFISKLESEMISFLRFLNEIHSKLAEAQDA</sequence>